<keyword evidence="2 4" id="KW-0378">Hydrolase</keyword>
<dbReference type="SMART" id="SM00448">
    <property type="entry name" value="REC"/>
    <property type="match status" value="1"/>
</dbReference>
<dbReference type="EC" id="3.5.1.44" evidence="4"/>
<name>A0A1H3J9E5_ALLWA</name>
<evidence type="ECO:0000256" key="3">
    <source>
        <dbReference type="ARBA" id="ARBA00048267"/>
    </source>
</evidence>
<dbReference type="CDD" id="cd16432">
    <property type="entry name" value="CheB_Rec"/>
    <property type="match status" value="1"/>
</dbReference>
<dbReference type="InterPro" id="IPR001789">
    <property type="entry name" value="Sig_transdc_resp-reg_receiver"/>
</dbReference>
<keyword evidence="4 6" id="KW-0597">Phosphoprotein</keyword>
<comment type="PTM">
    <text evidence="4">Phosphorylated by CheA. Phosphorylation of the N-terminal regulatory domain activates the methylesterase activity.</text>
</comment>
<dbReference type="GO" id="GO:0050568">
    <property type="term" value="F:protein-glutamine glutaminase activity"/>
    <property type="evidence" value="ECO:0007669"/>
    <property type="project" value="UniProtKB-UniRule"/>
</dbReference>
<comment type="similarity">
    <text evidence="4">Belongs to the CheB family.</text>
</comment>
<dbReference type="EMBL" id="FNOW01000054">
    <property type="protein sequence ID" value="SDY36417.1"/>
    <property type="molecule type" value="Genomic_DNA"/>
</dbReference>
<dbReference type="PANTHER" id="PTHR42872">
    <property type="entry name" value="PROTEIN-GLUTAMATE METHYLESTERASE/PROTEIN-GLUTAMINE GLUTAMINASE"/>
    <property type="match status" value="1"/>
</dbReference>
<dbReference type="GO" id="GO:0006935">
    <property type="term" value="P:chemotaxis"/>
    <property type="evidence" value="ECO:0007669"/>
    <property type="project" value="UniProtKB-UniRule"/>
</dbReference>
<keyword evidence="1 4" id="KW-0145">Chemotaxis</keyword>
<dbReference type="PROSITE" id="PS50110">
    <property type="entry name" value="RESPONSE_REGULATORY"/>
    <property type="match status" value="1"/>
</dbReference>
<protein>
    <recommendedName>
        <fullName evidence="4">Protein-glutamate methylesterase/protein-glutamine glutaminase</fullName>
        <ecNumber evidence="4">3.1.1.61</ecNumber>
        <ecNumber evidence="4">3.5.1.44</ecNumber>
    </recommendedName>
</protein>
<dbReference type="GO" id="GO:0005737">
    <property type="term" value="C:cytoplasm"/>
    <property type="evidence" value="ECO:0007669"/>
    <property type="project" value="UniProtKB-SubCell"/>
</dbReference>
<keyword evidence="4" id="KW-0963">Cytoplasm</keyword>
<feature type="domain" description="Response regulatory" evidence="7">
    <location>
        <begin position="4"/>
        <end position="121"/>
    </location>
</feature>
<dbReference type="EC" id="3.1.1.61" evidence="4"/>
<dbReference type="CDD" id="cd17541">
    <property type="entry name" value="REC_CheB-like"/>
    <property type="match status" value="1"/>
</dbReference>
<comment type="domain">
    <text evidence="4">Contains a C-terminal catalytic domain, and an N-terminal region which modulates catalytic activity.</text>
</comment>
<organism evidence="9 10">
    <name type="scientific">Allochromatium warmingii</name>
    <name type="common">Chromatium warmingii</name>
    <dbReference type="NCBI Taxonomy" id="61595"/>
    <lineage>
        <taxon>Bacteria</taxon>
        <taxon>Pseudomonadati</taxon>
        <taxon>Pseudomonadota</taxon>
        <taxon>Gammaproteobacteria</taxon>
        <taxon>Chromatiales</taxon>
        <taxon>Chromatiaceae</taxon>
        <taxon>Allochromatium</taxon>
    </lineage>
</organism>
<feature type="active site" evidence="4 5">
    <location>
        <position position="308"/>
    </location>
</feature>
<evidence type="ECO:0000256" key="1">
    <source>
        <dbReference type="ARBA" id="ARBA00022500"/>
    </source>
</evidence>
<evidence type="ECO:0000313" key="10">
    <source>
        <dbReference type="Proteomes" id="UP000198672"/>
    </source>
</evidence>
<reference evidence="10" key="1">
    <citation type="submission" date="2016-10" db="EMBL/GenBank/DDBJ databases">
        <authorList>
            <person name="Varghese N."/>
            <person name="Submissions S."/>
        </authorList>
    </citation>
    <scope>NUCLEOTIDE SEQUENCE [LARGE SCALE GENOMIC DNA]</scope>
    <source>
        <strain evidence="10">DSM 173</strain>
    </source>
</reference>
<evidence type="ECO:0000256" key="4">
    <source>
        <dbReference type="HAMAP-Rule" id="MF_00099"/>
    </source>
</evidence>
<evidence type="ECO:0000256" key="2">
    <source>
        <dbReference type="ARBA" id="ARBA00022801"/>
    </source>
</evidence>
<dbReference type="AlphaFoldDB" id="A0A1H3J9E5"/>
<dbReference type="InterPro" id="IPR008248">
    <property type="entry name" value="CheB-like"/>
</dbReference>
<dbReference type="SUPFAM" id="SSF52172">
    <property type="entry name" value="CheY-like"/>
    <property type="match status" value="1"/>
</dbReference>
<feature type="active site" evidence="4 5">
    <location>
        <position position="213"/>
    </location>
</feature>
<dbReference type="NCBIfam" id="NF001965">
    <property type="entry name" value="PRK00742.1"/>
    <property type="match status" value="1"/>
</dbReference>
<dbReference type="InterPro" id="IPR035909">
    <property type="entry name" value="CheB_C"/>
</dbReference>
<comment type="subcellular location">
    <subcellularLocation>
        <location evidence="4">Cytoplasm</location>
    </subcellularLocation>
</comment>
<gene>
    <name evidence="4" type="primary">cheB</name>
    <name evidence="9" type="ORF">SAMN05421644_15411</name>
</gene>
<evidence type="ECO:0000259" key="8">
    <source>
        <dbReference type="PROSITE" id="PS50122"/>
    </source>
</evidence>
<comment type="function">
    <text evidence="4">Involved in chemotaxis. Part of a chemotaxis signal transduction system that modulates chemotaxis in response to various stimuli. Catalyzes the demethylation of specific methylglutamate residues introduced into the chemoreceptors (methyl-accepting chemotaxis proteins or MCP) by CheR. Also mediates the irreversible deamidation of specific glutamine residues to glutamic acid.</text>
</comment>
<dbReference type="OrthoDB" id="9793421at2"/>
<dbReference type="InterPro" id="IPR011006">
    <property type="entry name" value="CheY-like_superfamily"/>
</dbReference>
<keyword evidence="10" id="KW-1185">Reference proteome</keyword>
<dbReference type="PANTHER" id="PTHR42872:SF3">
    <property type="entry name" value="PROTEIN-GLUTAMATE METHYLESTERASE_PROTEIN-GLUTAMINE GLUTAMINASE 1"/>
    <property type="match status" value="1"/>
</dbReference>
<evidence type="ECO:0000256" key="6">
    <source>
        <dbReference type="PROSITE-ProRule" id="PRU00169"/>
    </source>
</evidence>
<dbReference type="Gene3D" id="3.40.50.2300">
    <property type="match status" value="1"/>
</dbReference>
<dbReference type="Pfam" id="PF00072">
    <property type="entry name" value="Response_reg"/>
    <property type="match status" value="1"/>
</dbReference>
<dbReference type="GO" id="GO:0008984">
    <property type="term" value="F:protein-glutamate methylesterase activity"/>
    <property type="evidence" value="ECO:0007669"/>
    <property type="project" value="UniProtKB-UniRule"/>
</dbReference>
<dbReference type="InterPro" id="IPR000673">
    <property type="entry name" value="Sig_transdc_resp-reg_Me-estase"/>
</dbReference>
<dbReference type="Gene3D" id="3.40.50.180">
    <property type="entry name" value="Methylesterase CheB, C-terminal domain"/>
    <property type="match status" value="1"/>
</dbReference>
<proteinExistence type="inferred from homology"/>
<comment type="catalytic activity">
    <reaction evidence="4">
        <text>L-glutaminyl-[protein] + H2O = L-glutamyl-[protein] + NH4(+)</text>
        <dbReference type="Rhea" id="RHEA:16441"/>
        <dbReference type="Rhea" id="RHEA-COMP:10207"/>
        <dbReference type="Rhea" id="RHEA-COMP:10208"/>
        <dbReference type="ChEBI" id="CHEBI:15377"/>
        <dbReference type="ChEBI" id="CHEBI:28938"/>
        <dbReference type="ChEBI" id="CHEBI:29973"/>
        <dbReference type="ChEBI" id="CHEBI:30011"/>
        <dbReference type="EC" id="3.5.1.44"/>
    </reaction>
</comment>
<dbReference type="PIRSF" id="PIRSF000876">
    <property type="entry name" value="RR_chemtxs_CheB"/>
    <property type="match status" value="1"/>
</dbReference>
<accession>A0A1H3J9E5</accession>
<feature type="active site" evidence="4 5">
    <location>
        <position position="186"/>
    </location>
</feature>
<evidence type="ECO:0000256" key="5">
    <source>
        <dbReference type="PROSITE-ProRule" id="PRU00050"/>
    </source>
</evidence>
<feature type="domain" description="CheB-type methylesterase" evidence="8">
    <location>
        <begin position="174"/>
        <end position="364"/>
    </location>
</feature>
<dbReference type="GO" id="GO:0000156">
    <property type="term" value="F:phosphorelay response regulator activity"/>
    <property type="evidence" value="ECO:0007669"/>
    <property type="project" value="InterPro"/>
</dbReference>
<dbReference type="Pfam" id="PF01339">
    <property type="entry name" value="CheB_methylest"/>
    <property type="match status" value="1"/>
</dbReference>
<comment type="catalytic activity">
    <reaction evidence="3 4">
        <text>[protein]-L-glutamate 5-O-methyl ester + H2O = L-glutamyl-[protein] + methanol + H(+)</text>
        <dbReference type="Rhea" id="RHEA:23236"/>
        <dbReference type="Rhea" id="RHEA-COMP:10208"/>
        <dbReference type="Rhea" id="RHEA-COMP:10311"/>
        <dbReference type="ChEBI" id="CHEBI:15377"/>
        <dbReference type="ChEBI" id="CHEBI:15378"/>
        <dbReference type="ChEBI" id="CHEBI:17790"/>
        <dbReference type="ChEBI" id="CHEBI:29973"/>
        <dbReference type="ChEBI" id="CHEBI:82795"/>
        <dbReference type="EC" id="3.1.1.61"/>
    </reaction>
</comment>
<dbReference type="HAMAP" id="MF_00099">
    <property type="entry name" value="CheB_chemtxs"/>
    <property type="match status" value="1"/>
</dbReference>
<evidence type="ECO:0000313" key="9">
    <source>
        <dbReference type="EMBL" id="SDY36417.1"/>
    </source>
</evidence>
<dbReference type="RefSeq" id="WP_091335142.1">
    <property type="nucleotide sequence ID" value="NZ_FNOW01000054.1"/>
</dbReference>
<sequence length="364" mass="38288">MSLRVVVVDDSGFFRRRIVEILNADVGIEVVGTAANGQEAIEVVKQLNPDVVTMDIEMPVMDGITAVRRIMAESPRPILMFSTLTTEGAKATLDALDAGAMDFLPKRFSEMAADEDSAKILLRRRVRALGRARLIRPTAAPLTERSASAPSSTPILTARALAAAAPRLSPSTTPVRNLRAVLIGTSTGGPVALQEVLKGLPKNFPLPIILVQHMPASFTPAFAERLNNLCQITVKEAATGDVLKPGSALLAPGGVQLLIEGGAQQRIRIEDSPPGTIYKPSVDITFKSAVGALRSQVLAIVLTGMGADGREGTRALKANGAHVWAQDAASCVVFGMPAAVIDAGLADQILPLKEVGPALLKGFC</sequence>
<dbReference type="SUPFAM" id="SSF52738">
    <property type="entry name" value="Methylesterase CheB, C-terminal domain"/>
    <property type="match status" value="1"/>
</dbReference>
<dbReference type="Proteomes" id="UP000198672">
    <property type="component" value="Unassembled WGS sequence"/>
</dbReference>
<dbReference type="PROSITE" id="PS50122">
    <property type="entry name" value="CHEB"/>
    <property type="match status" value="1"/>
</dbReference>
<dbReference type="STRING" id="61595.SAMN05421644_15411"/>
<evidence type="ECO:0000259" key="7">
    <source>
        <dbReference type="PROSITE" id="PS50110"/>
    </source>
</evidence>
<feature type="modified residue" description="4-aspartylphosphate" evidence="4 6">
    <location>
        <position position="55"/>
    </location>
</feature>